<dbReference type="RefSeq" id="WP_071546268.1">
    <property type="nucleotide sequence ID" value="NZ_LKAQ01000004.1"/>
</dbReference>
<dbReference type="Pfam" id="PF08448">
    <property type="entry name" value="PAS_4"/>
    <property type="match status" value="1"/>
</dbReference>
<dbReference type="SMART" id="SM00448">
    <property type="entry name" value="REC"/>
    <property type="match status" value="1"/>
</dbReference>
<reference evidence="11 12" key="1">
    <citation type="submission" date="2015-09" db="EMBL/GenBank/DDBJ databases">
        <title>Genome of Desulfovibrio dechloracetivorans BerOc1, a mercury methylating strain isolated from highly hydrocarbons and metals contaminated coastal sediments.</title>
        <authorList>
            <person name="Goni Urriza M."/>
            <person name="Gassie C."/>
            <person name="Bouchez O."/>
            <person name="Klopp C."/>
            <person name="Ranchou-Peyruse A."/>
            <person name="Remy G."/>
        </authorList>
    </citation>
    <scope>NUCLEOTIDE SEQUENCE [LARGE SCALE GENOMIC DNA]</scope>
    <source>
        <strain evidence="11 12">BerOc1</strain>
    </source>
</reference>
<proteinExistence type="predicted"/>
<dbReference type="CDD" id="cd00130">
    <property type="entry name" value="PAS"/>
    <property type="match status" value="1"/>
</dbReference>
<evidence type="ECO:0000256" key="2">
    <source>
        <dbReference type="ARBA" id="ARBA00012438"/>
    </source>
</evidence>
<evidence type="ECO:0000259" key="8">
    <source>
        <dbReference type="PROSITE" id="PS50110"/>
    </source>
</evidence>
<feature type="domain" description="Histidine kinase" evidence="7">
    <location>
        <begin position="179"/>
        <end position="401"/>
    </location>
</feature>
<evidence type="ECO:0000313" key="11">
    <source>
        <dbReference type="EMBL" id="OIQ50868.1"/>
    </source>
</evidence>
<dbReference type="NCBIfam" id="TIGR00229">
    <property type="entry name" value="sensory_box"/>
    <property type="match status" value="1"/>
</dbReference>
<feature type="domain" description="PAC" evidence="10">
    <location>
        <begin position="105"/>
        <end position="161"/>
    </location>
</feature>
<dbReference type="PANTHER" id="PTHR43047">
    <property type="entry name" value="TWO-COMPONENT HISTIDINE PROTEIN KINASE"/>
    <property type="match status" value="1"/>
</dbReference>
<evidence type="ECO:0000259" key="7">
    <source>
        <dbReference type="PROSITE" id="PS50109"/>
    </source>
</evidence>
<dbReference type="SMART" id="SM00387">
    <property type="entry name" value="HATPase_c"/>
    <property type="match status" value="2"/>
</dbReference>
<evidence type="ECO:0000256" key="6">
    <source>
        <dbReference type="PROSITE-ProRule" id="PRU00169"/>
    </source>
</evidence>
<dbReference type="CDD" id="cd16922">
    <property type="entry name" value="HATPase_EvgS-ArcB-TorS-like"/>
    <property type="match status" value="1"/>
</dbReference>
<comment type="catalytic activity">
    <reaction evidence="1">
        <text>ATP + protein L-histidine = ADP + protein N-phospho-L-histidine.</text>
        <dbReference type="EC" id="2.7.13.3"/>
    </reaction>
</comment>
<dbReference type="InterPro" id="IPR003594">
    <property type="entry name" value="HATPase_dom"/>
</dbReference>
<sequence>MCGNKMELSLGAEEGRIPLVVRDEPQGGDACRGTPAERDDRYRRLVEELPVLILEMLPDGAISYVNAAASDFFGFSMTRCGELPEPTFCACHLEAICGLLPSLTREEPLTSLTSRVDFGGTTHWIEWSLRGRFDDNDTVQRFLVAGFDITEKKCREERLLESREVALAANKAKSEFLTNMSHEIRTPLNGVLGMMQLLQESDLSSEQRDFADIAVQSCARLASLLSDILDLSRAEASKMPLAPRPFSLNGLVADVHSLFGPAARQNGVRLTCSVDEAVPDVLLGDRLRIQQVLNNLVGNALKFTRSGEVRIEAFRQLPADHERFRVLFMVSDTGIGVPDRMIPSLFTSFTQVSTGFSRLFDGAGLGLAICRRLVELMGGNIAMESEPGAGTTVAVSLPLVPLRHGVFGKGGDKGEGPSPGTGVRVLVAEDDYVDSYSVRVMLESAGFGVRTAENGTEALRLLAEHDFDVVLMDVRMPGMGGIETTEAIRNGEAGPGNATIPVVAMTAYAPPGDHERLIKSGITGFVPKPVGKTVLLSAMREALGGGADERPAVAPDVVSAEGPPGEDVWRPAPLAGAEPDTRFASAYRSPLDEIECDFLEISQNSCSVYFSFFPLPLLVLNNHRQLVFANQACLDMLGLSSVEDFLGHRPGEAIQCAYSGLEPGGCGTSRFCRECGLVRAVLGCMESNGPSTHDTRILQSVEGRCQAKDFRVHAVPFSVGEARFYVVTIQDISDLKQRELLERTFFHDIINTAGGARNLVELLQSEGDSELCELSGLLCTALNGLVDEIMSHRDLMMAERGDYPPHESRVMSGKLLEDVTRELLSQPLAEGRSIRISPSSEDHAVWADRSLLRRVLVNMLKNGLEATEVGGTVHAGCFSIDGRVVFEVRNDRVMEEKTQLQVFKRFYSTKGQGRGVGTYSIKLLTENYLGGKAEFVSNDSVGTVFRVSIPEMAD</sequence>
<keyword evidence="5" id="KW-0418">Kinase</keyword>
<feature type="domain" description="Response regulatory" evidence="8">
    <location>
        <begin position="424"/>
        <end position="543"/>
    </location>
</feature>
<dbReference type="PROSITE" id="PS50109">
    <property type="entry name" value="HIS_KIN"/>
    <property type="match status" value="2"/>
</dbReference>
<keyword evidence="12" id="KW-1185">Reference proteome</keyword>
<dbReference type="GO" id="GO:0000155">
    <property type="term" value="F:phosphorelay sensor kinase activity"/>
    <property type="evidence" value="ECO:0007669"/>
    <property type="project" value="InterPro"/>
</dbReference>
<dbReference type="Gene3D" id="3.30.565.10">
    <property type="entry name" value="Histidine kinase-like ATPase, C-terminal domain"/>
    <property type="match status" value="2"/>
</dbReference>
<evidence type="ECO:0000259" key="10">
    <source>
        <dbReference type="PROSITE" id="PS50113"/>
    </source>
</evidence>
<organism evidence="11 12">
    <name type="scientific">Pseudodesulfovibrio hydrargyri</name>
    <dbReference type="NCBI Taxonomy" id="2125990"/>
    <lineage>
        <taxon>Bacteria</taxon>
        <taxon>Pseudomonadati</taxon>
        <taxon>Thermodesulfobacteriota</taxon>
        <taxon>Desulfovibrionia</taxon>
        <taxon>Desulfovibrionales</taxon>
        <taxon>Desulfovibrionaceae</taxon>
    </lineage>
</organism>
<evidence type="ECO:0000313" key="12">
    <source>
        <dbReference type="Proteomes" id="UP000181901"/>
    </source>
</evidence>
<dbReference type="InterPro" id="IPR036097">
    <property type="entry name" value="HisK_dim/P_sf"/>
</dbReference>
<dbReference type="EMBL" id="LKAQ01000004">
    <property type="protein sequence ID" value="OIQ50868.1"/>
    <property type="molecule type" value="Genomic_DNA"/>
</dbReference>
<dbReference type="InterPro" id="IPR011006">
    <property type="entry name" value="CheY-like_superfamily"/>
</dbReference>
<evidence type="ECO:0000256" key="3">
    <source>
        <dbReference type="ARBA" id="ARBA00022553"/>
    </source>
</evidence>
<dbReference type="SUPFAM" id="SSF52172">
    <property type="entry name" value="CheY-like"/>
    <property type="match status" value="1"/>
</dbReference>
<dbReference type="PROSITE" id="PS50113">
    <property type="entry name" value="PAC"/>
    <property type="match status" value="1"/>
</dbReference>
<dbReference type="Pfam" id="PF13426">
    <property type="entry name" value="PAS_9"/>
    <property type="match status" value="1"/>
</dbReference>
<name>A0A1J5MYF4_9BACT</name>
<dbReference type="Gene3D" id="1.10.287.130">
    <property type="match status" value="1"/>
</dbReference>
<evidence type="ECO:0000256" key="1">
    <source>
        <dbReference type="ARBA" id="ARBA00000085"/>
    </source>
</evidence>
<dbReference type="InterPro" id="IPR036890">
    <property type="entry name" value="HATPase_C_sf"/>
</dbReference>
<dbReference type="PROSITE" id="PS50110">
    <property type="entry name" value="RESPONSE_REGULATORY"/>
    <property type="match status" value="1"/>
</dbReference>
<dbReference type="EC" id="2.7.13.3" evidence="2"/>
<keyword evidence="4 11" id="KW-0808">Transferase</keyword>
<comment type="caution">
    <text evidence="11">The sequence shown here is derived from an EMBL/GenBank/DDBJ whole genome shotgun (WGS) entry which is preliminary data.</text>
</comment>
<dbReference type="CDD" id="cd17546">
    <property type="entry name" value="REC_hyHK_CKI1_RcsC-like"/>
    <property type="match status" value="1"/>
</dbReference>
<dbReference type="Gene3D" id="3.30.450.20">
    <property type="entry name" value="PAS domain"/>
    <property type="match status" value="2"/>
</dbReference>
<gene>
    <name evidence="11" type="primary">rpfC_4</name>
    <name evidence="11" type="ORF">BerOc1_02810</name>
</gene>
<feature type="domain" description="Histidine kinase" evidence="7">
    <location>
        <begin position="744"/>
        <end position="953"/>
    </location>
</feature>
<dbReference type="FunFam" id="3.30.565.10:FF:000010">
    <property type="entry name" value="Sensor histidine kinase RcsC"/>
    <property type="match status" value="1"/>
</dbReference>
<dbReference type="AlphaFoldDB" id="A0A1J5MYF4"/>
<dbReference type="InterPro" id="IPR003661">
    <property type="entry name" value="HisK_dim/P_dom"/>
</dbReference>
<protein>
    <recommendedName>
        <fullName evidence="2">histidine kinase</fullName>
        <ecNumber evidence="2">2.7.13.3</ecNumber>
    </recommendedName>
</protein>
<dbReference type="PROSITE" id="PS50112">
    <property type="entry name" value="PAS"/>
    <property type="match status" value="1"/>
</dbReference>
<feature type="domain" description="PAS" evidence="9">
    <location>
        <begin position="38"/>
        <end position="76"/>
    </location>
</feature>
<evidence type="ECO:0000256" key="5">
    <source>
        <dbReference type="ARBA" id="ARBA00022777"/>
    </source>
</evidence>
<dbReference type="Pfam" id="PF00512">
    <property type="entry name" value="HisKA"/>
    <property type="match status" value="1"/>
</dbReference>
<dbReference type="Gene3D" id="3.40.50.2300">
    <property type="match status" value="1"/>
</dbReference>
<evidence type="ECO:0000256" key="4">
    <source>
        <dbReference type="ARBA" id="ARBA00022679"/>
    </source>
</evidence>
<accession>A0A1J5MYF4</accession>
<dbReference type="InterPro" id="IPR035965">
    <property type="entry name" value="PAS-like_dom_sf"/>
</dbReference>
<dbReference type="InterPro" id="IPR013656">
    <property type="entry name" value="PAS_4"/>
</dbReference>
<keyword evidence="3 6" id="KW-0597">Phosphoprotein</keyword>
<dbReference type="SUPFAM" id="SSF55874">
    <property type="entry name" value="ATPase domain of HSP90 chaperone/DNA topoisomerase II/histidine kinase"/>
    <property type="match status" value="2"/>
</dbReference>
<feature type="modified residue" description="4-aspartylphosphate" evidence="6">
    <location>
        <position position="473"/>
    </location>
</feature>
<dbReference type="SMART" id="SM00388">
    <property type="entry name" value="HisKA"/>
    <property type="match status" value="1"/>
</dbReference>
<dbReference type="Pfam" id="PF00072">
    <property type="entry name" value="Response_reg"/>
    <property type="match status" value="1"/>
</dbReference>
<dbReference type="InterPro" id="IPR004358">
    <property type="entry name" value="Sig_transdc_His_kin-like_C"/>
</dbReference>
<dbReference type="CDD" id="cd00082">
    <property type="entry name" value="HisKA"/>
    <property type="match status" value="1"/>
</dbReference>
<dbReference type="InterPro" id="IPR000700">
    <property type="entry name" value="PAS-assoc_C"/>
</dbReference>
<dbReference type="Pfam" id="PF02518">
    <property type="entry name" value="HATPase_c"/>
    <property type="match status" value="2"/>
</dbReference>
<dbReference type="InterPro" id="IPR001789">
    <property type="entry name" value="Sig_transdc_resp-reg_receiver"/>
</dbReference>
<dbReference type="SUPFAM" id="SSF47384">
    <property type="entry name" value="Homodimeric domain of signal transducing histidine kinase"/>
    <property type="match status" value="1"/>
</dbReference>
<dbReference type="InterPro" id="IPR000014">
    <property type="entry name" value="PAS"/>
</dbReference>
<dbReference type="InterPro" id="IPR005467">
    <property type="entry name" value="His_kinase_dom"/>
</dbReference>
<dbReference type="SUPFAM" id="SSF55785">
    <property type="entry name" value="PYP-like sensor domain (PAS domain)"/>
    <property type="match status" value="1"/>
</dbReference>
<dbReference type="Proteomes" id="UP000181901">
    <property type="component" value="Unassembled WGS sequence"/>
</dbReference>
<evidence type="ECO:0000259" key="9">
    <source>
        <dbReference type="PROSITE" id="PS50112"/>
    </source>
</evidence>
<dbReference type="PRINTS" id="PR00344">
    <property type="entry name" value="BCTRLSENSOR"/>
</dbReference>